<evidence type="ECO:0000256" key="1">
    <source>
        <dbReference type="SAM" id="MobiDB-lite"/>
    </source>
</evidence>
<dbReference type="EMBL" id="AUZM01000099">
    <property type="protein sequence ID" value="ERT04402.1"/>
    <property type="molecule type" value="Genomic_DNA"/>
</dbReference>
<gene>
    <name evidence="2" type="ORF">M595_5644</name>
</gene>
<sequence length="37" mass="3827">MALPDHGGVLGSIKDSSRSRSVSSGESLTNDKKTPDP</sequence>
<dbReference type="AlphaFoldDB" id="U7QB50"/>
<evidence type="ECO:0000313" key="3">
    <source>
        <dbReference type="Proteomes" id="UP000017127"/>
    </source>
</evidence>
<dbReference type="Proteomes" id="UP000017127">
    <property type="component" value="Unassembled WGS sequence"/>
</dbReference>
<protein>
    <submittedName>
        <fullName evidence="2">Uncharacterized protein</fullName>
    </submittedName>
</protein>
<proteinExistence type="predicted"/>
<evidence type="ECO:0000313" key="2">
    <source>
        <dbReference type="EMBL" id="ERT04402.1"/>
    </source>
</evidence>
<accession>U7QB50</accession>
<organism evidence="2 3">
    <name type="scientific">Lyngbya aestuarii BL J</name>
    <dbReference type="NCBI Taxonomy" id="1348334"/>
    <lineage>
        <taxon>Bacteria</taxon>
        <taxon>Bacillati</taxon>
        <taxon>Cyanobacteriota</taxon>
        <taxon>Cyanophyceae</taxon>
        <taxon>Oscillatoriophycideae</taxon>
        <taxon>Oscillatoriales</taxon>
        <taxon>Microcoleaceae</taxon>
        <taxon>Lyngbya</taxon>
    </lineage>
</organism>
<feature type="region of interest" description="Disordered" evidence="1">
    <location>
        <begin position="1"/>
        <end position="37"/>
    </location>
</feature>
<name>U7QB50_9CYAN</name>
<keyword evidence="3" id="KW-1185">Reference proteome</keyword>
<comment type="caution">
    <text evidence="2">The sequence shown here is derived from an EMBL/GenBank/DDBJ whole genome shotgun (WGS) entry which is preliminary data.</text>
</comment>
<reference evidence="2 3" key="1">
    <citation type="journal article" date="2013" name="Front. Microbiol.">
        <title>Comparative genomic analyses of the cyanobacterium, Lyngbya aestuarii BL J, a powerful hydrogen producer.</title>
        <authorList>
            <person name="Kothari A."/>
            <person name="Vaughn M."/>
            <person name="Garcia-Pichel F."/>
        </authorList>
    </citation>
    <scope>NUCLEOTIDE SEQUENCE [LARGE SCALE GENOMIC DNA]</scope>
    <source>
        <strain evidence="2 3">BL J</strain>
    </source>
</reference>